<evidence type="ECO:0000256" key="1">
    <source>
        <dbReference type="ARBA" id="ARBA00023054"/>
    </source>
</evidence>
<keyword evidence="1 2" id="KW-0175">Coiled coil</keyword>
<keyword evidence="6" id="KW-1185">Reference proteome</keyword>
<reference evidence="5 6" key="1">
    <citation type="submission" date="2019-01" db="EMBL/GenBank/DDBJ databases">
        <authorList>
            <person name="Sayadi A."/>
        </authorList>
    </citation>
    <scope>NUCLEOTIDE SEQUENCE [LARGE SCALE GENOMIC DNA]</scope>
</reference>
<dbReference type="InterPro" id="IPR051002">
    <property type="entry name" value="UBA_autophagy_assoc_protein"/>
</dbReference>
<gene>
    <name evidence="5" type="ORF">CALMAC_LOCUS11550</name>
</gene>
<dbReference type="Proteomes" id="UP000410492">
    <property type="component" value="Unassembled WGS sequence"/>
</dbReference>
<proteinExistence type="predicted"/>
<dbReference type="PANTHER" id="PTHR31915:SF6">
    <property type="entry name" value="SKICH DOMAIN-CONTAINING PROTEIN"/>
    <property type="match status" value="1"/>
</dbReference>
<evidence type="ECO:0000256" key="3">
    <source>
        <dbReference type="SAM" id="MobiDB-lite"/>
    </source>
</evidence>
<feature type="domain" description="SKICH" evidence="4">
    <location>
        <begin position="20"/>
        <end position="117"/>
    </location>
</feature>
<dbReference type="OrthoDB" id="10015001at2759"/>
<sequence>MSEEKIACLETSFVSMRPAVEFLDVLDQYPYNEDLTCTFAFNDYTPQEGDRVAIYKIGWSFVKDYIVFEWVSPEAKNTKYSVVFNKHILPKNNVEIYQICYITAENEIQGASSSFQFTAEKQKSTPQQTTASSESHSSVPHFNLQINHEDEIKQLKEENSMLKESLKLIIAGQNSQKTIADEMKELRNAVDNLKIVVDGHKSEIDSLKSKIREGGEEYKKLYLEKMKLEKKLDKVKSRKADSKDDIDIDGLKSIPPFPYINNAY</sequence>
<dbReference type="Gene3D" id="2.60.40.2840">
    <property type="match status" value="1"/>
</dbReference>
<evidence type="ECO:0000256" key="2">
    <source>
        <dbReference type="SAM" id="Coils"/>
    </source>
</evidence>
<evidence type="ECO:0000259" key="4">
    <source>
        <dbReference type="Pfam" id="PF17751"/>
    </source>
</evidence>
<evidence type="ECO:0000313" key="6">
    <source>
        <dbReference type="Proteomes" id="UP000410492"/>
    </source>
</evidence>
<organism evidence="5 6">
    <name type="scientific">Callosobruchus maculatus</name>
    <name type="common">Southern cowpea weevil</name>
    <name type="synonym">Pulse bruchid</name>
    <dbReference type="NCBI Taxonomy" id="64391"/>
    <lineage>
        <taxon>Eukaryota</taxon>
        <taxon>Metazoa</taxon>
        <taxon>Ecdysozoa</taxon>
        <taxon>Arthropoda</taxon>
        <taxon>Hexapoda</taxon>
        <taxon>Insecta</taxon>
        <taxon>Pterygota</taxon>
        <taxon>Neoptera</taxon>
        <taxon>Endopterygota</taxon>
        <taxon>Coleoptera</taxon>
        <taxon>Polyphaga</taxon>
        <taxon>Cucujiformia</taxon>
        <taxon>Chrysomeloidea</taxon>
        <taxon>Chrysomelidae</taxon>
        <taxon>Bruchinae</taxon>
        <taxon>Bruchini</taxon>
        <taxon>Callosobruchus</taxon>
    </lineage>
</organism>
<protein>
    <recommendedName>
        <fullName evidence="4">SKICH domain-containing protein</fullName>
    </recommendedName>
</protein>
<dbReference type="PANTHER" id="PTHR31915">
    <property type="entry name" value="SKICH DOMAIN-CONTAINING PROTEIN"/>
    <property type="match status" value="1"/>
</dbReference>
<evidence type="ECO:0000313" key="5">
    <source>
        <dbReference type="EMBL" id="VEN50954.1"/>
    </source>
</evidence>
<dbReference type="Pfam" id="PF17751">
    <property type="entry name" value="SKICH"/>
    <property type="match status" value="1"/>
</dbReference>
<feature type="coiled-coil region" evidence="2">
    <location>
        <begin position="145"/>
        <end position="245"/>
    </location>
</feature>
<feature type="region of interest" description="Disordered" evidence="3">
    <location>
        <begin position="119"/>
        <end position="140"/>
    </location>
</feature>
<dbReference type="InterPro" id="IPR041611">
    <property type="entry name" value="SKICH"/>
</dbReference>
<name>A0A653CSV3_CALMS</name>
<accession>A0A653CSV3</accession>
<dbReference type="AlphaFoldDB" id="A0A653CSV3"/>
<dbReference type="EMBL" id="CAACVG010008750">
    <property type="protein sequence ID" value="VEN50954.1"/>
    <property type="molecule type" value="Genomic_DNA"/>
</dbReference>